<dbReference type="EMBL" id="VSRR010019187">
    <property type="protein sequence ID" value="MPC61990.1"/>
    <property type="molecule type" value="Genomic_DNA"/>
</dbReference>
<name>A0A5B7GPE3_PORTR</name>
<gene>
    <name evidence="1" type="ORF">E2C01_056069</name>
</gene>
<dbReference type="Proteomes" id="UP000324222">
    <property type="component" value="Unassembled WGS sequence"/>
</dbReference>
<accession>A0A5B7GPE3</accession>
<evidence type="ECO:0000313" key="1">
    <source>
        <dbReference type="EMBL" id="MPC61990.1"/>
    </source>
</evidence>
<organism evidence="1 2">
    <name type="scientific">Portunus trituberculatus</name>
    <name type="common">Swimming crab</name>
    <name type="synonym">Neptunus trituberculatus</name>
    <dbReference type="NCBI Taxonomy" id="210409"/>
    <lineage>
        <taxon>Eukaryota</taxon>
        <taxon>Metazoa</taxon>
        <taxon>Ecdysozoa</taxon>
        <taxon>Arthropoda</taxon>
        <taxon>Crustacea</taxon>
        <taxon>Multicrustacea</taxon>
        <taxon>Malacostraca</taxon>
        <taxon>Eumalacostraca</taxon>
        <taxon>Eucarida</taxon>
        <taxon>Decapoda</taxon>
        <taxon>Pleocyemata</taxon>
        <taxon>Brachyura</taxon>
        <taxon>Eubrachyura</taxon>
        <taxon>Portunoidea</taxon>
        <taxon>Portunidae</taxon>
        <taxon>Portuninae</taxon>
        <taxon>Portunus</taxon>
    </lineage>
</organism>
<sequence>MFLCVTVTTTTTTTLARTRVPTCDLRSELVDKGANVMMDLS</sequence>
<dbReference type="AlphaFoldDB" id="A0A5B7GPE3"/>
<protein>
    <submittedName>
        <fullName evidence="1">Uncharacterized protein</fullName>
    </submittedName>
</protein>
<keyword evidence="2" id="KW-1185">Reference proteome</keyword>
<evidence type="ECO:0000313" key="2">
    <source>
        <dbReference type="Proteomes" id="UP000324222"/>
    </source>
</evidence>
<comment type="caution">
    <text evidence="1">The sequence shown here is derived from an EMBL/GenBank/DDBJ whole genome shotgun (WGS) entry which is preliminary data.</text>
</comment>
<proteinExistence type="predicted"/>
<reference evidence="1 2" key="1">
    <citation type="submission" date="2019-05" db="EMBL/GenBank/DDBJ databases">
        <title>Another draft genome of Portunus trituberculatus and its Hox gene families provides insights of decapod evolution.</title>
        <authorList>
            <person name="Jeong J.-H."/>
            <person name="Song I."/>
            <person name="Kim S."/>
            <person name="Choi T."/>
            <person name="Kim D."/>
            <person name="Ryu S."/>
            <person name="Kim W."/>
        </authorList>
    </citation>
    <scope>NUCLEOTIDE SEQUENCE [LARGE SCALE GENOMIC DNA]</scope>
    <source>
        <tissue evidence="1">Muscle</tissue>
    </source>
</reference>